<dbReference type="GO" id="GO:0005886">
    <property type="term" value="C:plasma membrane"/>
    <property type="evidence" value="ECO:0007669"/>
    <property type="project" value="UniProtKB-SubCell"/>
</dbReference>
<evidence type="ECO:0000259" key="12">
    <source>
        <dbReference type="Pfam" id="PF02355"/>
    </source>
</evidence>
<dbReference type="InterPro" id="IPR055344">
    <property type="entry name" value="SecD_SecF_C_bact"/>
</dbReference>
<dbReference type="NCBIfam" id="TIGR01129">
    <property type="entry name" value="secD"/>
    <property type="match status" value="1"/>
</dbReference>
<dbReference type="HOGENOM" id="CLU_007894_4_3_6"/>
<dbReference type="Gene3D" id="1.20.1640.10">
    <property type="entry name" value="Multidrug efflux transporter AcrB transmembrane domain"/>
    <property type="match status" value="1"/>
</dbReference>
<dbReference type="GO" id="GO:0065002">
    <property type="term" value="P:intracellular protein transmembrane transport"/>
    <property type="evidence" value="ECO:0007669"/>
    <property type="project" value="UniProtKB-UniRule"/>
</dbReference>
<evidence type="ECO:0000313" key="17">
    <source>
        <dbReference type="Proteomes" id="UP000002192"/>
    </source>
</evidence>
<dbReference type="Proteomes" id="UP000002192">
    <property type="component" value="Chromosome"/>
</dbReference>
<dbReference type="STRING" id="203907.Bfl232"/>
<dbReference type="FunFam" id="1.20.1640.10:FF:000004">
    <property type="entry name" value="Protein translocase subunit SecD"/>
    <property type="match status" value="1"/>
</dbReference>
<evidence type="ECO:0000256" key="2">
    <source>
        <dbReference type="ARBA" id="ARBA00022448"/>
    </source>
</evidence>
<protein>
    <recommendedName>
        <fullName evidence="10 11">Protein translocase subunit SecD</fullName>
    </recommendedName>
</protein>
<evidence type="ECO:0000313" key="16">
    <source>
        <dbReference type="EMBL" id="CAD83745.1"/>
    </source>
</evidence>
<dbReference type="InterPro" id="IPR048631">
    <property type="entry name" value="SecD_1st"/>
</dbReference>
<evidence type="ECO:0000256" key="7">
    <source>
        <dbReference type="ARBA" id="ARBA00023010"/>
    </source>
</evidence>
<evidence type="ECO:0000256" key="3">
    <source>
        <dbReference type="ARBA" id="ARBA00022475"/>
    </source>
</evidence>
<keyword evidence="4 11" id="KW-0812">Transmembrane</keyword>
<feature type="transmembrane region" description="Helical" evidence="11">
    <location>
        <begin position="459"/>
        <end position="479"/>
    </location>
</feature>
<dbReference type="GO" id="GO:0043952">
    <property type="term" value="P:protein transport by the Sec complex"/>
    <property type="evidence" value="ECO:0007669"/>
    <property type="project" value="UniProtKB-UniRule"/>
</dbReference>
<keyword evidence="2 11" id="KW-0813">Transport</keyword>
<proteinExistence type="inferred from homology"/>
<dbReference type="InterPro" id="IPR022813">
    <property type="entry name" value="SecD/SecF_arch_bac"/>
</dbReference>
<dbReference type="AlphaFoldDB" id="Q7VQA9"/>
<dbReference type="Gene3D" id="3.30.70.3400">
    <property type="match status" value="1"/>
</dbReference>
<dbReference type="PANTHER" id="PTHR30081:SF1">
    <property type="entry name" value="PROTEIN TRANSLOCASE SUBUNIT SECD"/>
    <property type="match status" value="1"/>
</dbReference>
<dbReference type="Pfam" id="PF13721">
    <property type="entry name" value="SecD-TM1"/>
    <property type="match status" value="1"/>
</dbReference>
<evidence type="ECO:0000256" key="5">
    <source>
        <dbReference type="ARBA" id="ARBA00022927"/>
    </source>
</evidence>
<evidence type="ECO:0000256" key="6">
    <source>
        <dbReference type="ARBA" id="ARBA00022989"/>
    </source>
</evidence>
<dbReference type="OrthoDB" id="9805019at2"/>
<feature type="transmembrane region" description="Helical" evidence="11">
    <location>
        <begin position="512"/>
        <end position="533"/>
    </location>
</feature>
<comment type="function">
    <text evidence="11">Part of the Sec protein translocase complex. Interacts with the SecYEG preprotein conducting channel. SecDF uses the proton motive force (PMF) to complete protein translocation after the ATP-dependent function of SecA.</text>
</comment>
<dbReference type="SUPFAM" id="SSF82866">
    <property type="entry name" value="Multidrug efflux transporter AcrB transmembrane domain"/>
    <property type="match status" value="1"/>
</dbReference>
<feature type="domain" description="SecD export protein N-terminal TM" evidence="13">
    <location>
        <begin position="9"/>
        <end position="110"/>
    </location>
</feature>
<gene>
    <name evidence="11 16" type="primary">secD</name>
    <name evidence="16" type="ordered locus">Bfl232</name>
</gene>
<keyword evidence="11" id="KW-0997">Cell inner membrane</keyword>
<dbReference type="InterPro" id="IPR027398">
    <property type="entry name" value="SecD-TM"/>
</dbReference>
<accession>Q7VQA9</accession>
<keyword evidence="7 11" id="KW-0811">Translocation</keyword>
<evidence type="ECO:0000259" key="13">
    <source>
        <dbReference type="Pfam" id="PF13721"/>
    </source>
</evidence>
<feature type="transmembrane region" description="Helical" evidence="11">
    <location>
        <begin position="584"/>
        <end position="610"/>
    </location>
</feature>
<sequence>MNFTRKILINSFSIWKYVVIFITLMMGFIYAIPNLYKEGFAISITPYIFNNHNLDNVLVSDIITGLKKEEIFSKFVVSNVNKIQICFFSELDQIRAYQILYTIYSERYLVSCTKIPDMPLWLFYIRAKPLKLGLDLKGGLYLLVRVDIQSMLNKIQIQYMDIVQDNLNEKNIVYLKICAINCSDIEIIFKNSDDRNQAISCLSNCHNHLIFNTINDCKLRISFSESYINTMYEYAMQQNSNIIRYRINQLQISDPVIYRYGKDCVIIEIPGIQDISVIKTVLNNTASLEFRLVNTELNQFKINNNYIPEDSEIKLDDNGNIVPIYKKVILTGDHVINANMSFDEYHRPQVNISLDSFGNTIISKFTKDNIGKIMATLFIEYKDTGKKDAQGHSIIYRRDKVINVATIQSQLNHNFCITGMNNLNEVRRLSSLLRMGSLVTPIYVDEEKIIGPTLGKKNIAQGIIACIVGMLISICFMIVWYRYFGLIAGIALVTNFVLIVSLLSVIPGITLTMSSIVGVVLTLSVAIDANVLINERVKEELKQGKPVQYSIYIGYRKACTSIIDANITTIITAIILYIFNTGPIQGFAITTIIGVGTSMFTSIIGTRALVNLVYGKKRTKYLSI</sequence>
<dbReference type="Gene3D" id="3.30.1360.200">
    <property type="match status" value="1"/>
</dbReference>
<keyword evidence="8 11" id="KW-0472">Membrane</keyword>
<feature type="domain" description="SecDF P1 head subdomain" evidence="15">
    <location>
        <begin position="316"/>
        <end position="439"/>
    </location>
</feature>
<evidence type="ECO:0000256" key="10">
    <source>
        <dbReference type="ARBA" id="ARBA00068220"/>
    </source>
</evidence>
<comment type="subcellular location">
    <subcellularLocation>
        <location evidence="11">Cell inner membrane</location>
        <topology evidence="11">Multi-pass membrane protein</topology>
    </subcellularLocation>
    <subcellularLocation>
        <location evidence="1">Cell membrane</location>
        <topology evidence="1">Multi-pass membrane protein</topology>
    </subcellularLocation>
</comment>
<dbReference type="HAMAP" id="MF_01463_B">
    <property type="entry name" value="SecD_B"/>
    <property type="match status" value="1"/>
</dbReference>
<dbReference type="InterPro" id="IPR048634">
    <property type="entry name" value="SecD_SecF_C"/>
</dbReference>
<evidence type="ECO:0000259" key="15">
    <source>
        <dbReference type="Pfam" id="PF22599"/>
    </source>
</evidence>
<dbReference type="GO" id="GO:0015450">
    <property type="term" value="F:protein-transporting ATPase activity"/>
    <property type="evidence" value="ECO:0007669"/>
    <property type="project" value="InterPro"/>
</dbReference>
<dbReference type="Pfam" id="PF02355">
    <property type="entry name" value="SecD_SecF_C"/>
    <property type="match status" value="1"/>
</dbReference>
<keyword evidence="17" id="KW-1185">Reference proteome</keyword>
<dbReference type="NCBIfam" id="TIGR00916">
    <property type="entry name" value="2A0604s01"/>
    <property type="match status" value="1"/>
</dbReference>
<evidence type="ECO:0000256" key="9">
    <source>
        <dbReference type="ARBA" id="ARBA00060774"/>
    </source>
</evidence>
<dbReference type="Pfam" id="PF22599">
    <property type="entry name" value="SecDF_P1_head"/>
    <property type="match status" value="1"/>
</dbReference>
<name>Q7VQA9_BLOFL</name>
<dbReference type="eggNOG" id="COG0342">
    <property type="taxonomic scope" value="Bacteria"/>
</dbReference>
<dbReference type="InterPro" id="IPR005791">
    <property type="entry name" value="SecD"/>
</dbReference>
<evidence type="ECO:0000256" key="8">
    <source>
        <dbReference type="ARBA" id="ARBA00023136"/>
    </source>
</evidence>
<feature type="domain" description="Protein translocase subunit SecDF P1" evidence="14">
    <location>
        <begin position="236"/>
        <end position="294"/>
    </location>
</feature>
<dbReference type="EMBL" id="BX248583">
    <property type="protein sequence ID" value="CAD83745.1"/>
    <property type="molecule type" value="Genomic_DNA"/>
</dbReference>
<organism evidence="16 17">
    <name type="scientific">Blochmanniella floridana</name>
    <dbReference type="NCBI Taxonomy" id="203907"/>
    <lineage>
        <taxon>Bacteria</taxon>
        <taxon>Pseudomonadati</taxon>
        <taxon>Pseudomonadota</taxon>
        <taxon>Gammaproteobacteria</taxon>
        <taxon>Enterobacterales</taxon>
        <taxon>Enterobacteriaceae</taxon>
        <taxon>ant endosymbionts</taxon>
        <taxon>Candidatus Blochmanniella</taxon>
    </lineage>
</organism>
<dbReference type="Pfam" id="PF21760">
    <property type="entry name" value="SecD_1st"/>
    <property type="match status" value="1"/>
</dbReference>
<evidence type="ECO:0000259" key="14">
    <source>
        <dbReference type="Pfam" id="PF21760"/>
    </source>
</evidence>
<feature type="transmembrane region" description="Helical" evidence="11">
    <location>
        <begin position="554"/>
        <end position="578"/>
    </location>
</feature>
<dbReference type="PANTHER" id="PTHR30081">
    <property type="entry name" value="PROTEIN-EXPORT MEMBRANE PROTEIN SEC"/>
    <property type="match status" value="1"/>
</dbReference>
<evidence type="ECO:0000256" key="1">
    <source>
        <dbReference type="ARBA" id="ARBA00004651"/>
    </source>
</evidence>
<feature type="transmembrane region" description="Helical" evidence="11">
    <location>
        <begin position="12"/>
        <end position="32"/>
    </location>
</feature>
<dbReference type="KEGG" id="bfl:Bfl232"/>
<keyword evidence="6 11" id="KW-1133">Transmembrane helix</keyword>
<dbReference type="GO" id="GO:0006605">
    <property type="term" value="P:protein targeting"/>
    <property type="evidence" value="ECO:0007669"/>
    <property type="project" value="UniProtKB-UniRule"/>
</dbReference>
<keyword evidence="5 11" id="KW-0653">Protein transport</keyword>
<comment type="similarity">
    <text evidence="9 11">Belongs to the SecD/SecF family. SecD subfamily.</text>
</comment>
<evidence type="ECO:0000256" key="4">
    <source>
        <dbReference type="ARBA" id="ARBA00022692"/>
    </source>
</evidence>
<dbReference type="InterPro" id="IPR054384">
    <property type="entry name" value="SecDF_P1_head"/>
</dbReference>
<evidence type="ECO:0000256" key="11">
    <source>
        <dbReference type="HAMAP-Rule" id="MF_01463"/>
    </source>
</evidence>
<dbReference type="FunFam" id="3.30.1360.200:FF:000001">
    <property type="entry name" value="Protein translocase subunit SecD"/>
    <property type="match status" value="1"/>
</dbReference>
<keyword evidence="3 11" id="KW-1003">Cell membrane</keyword>
<comment type="subunit">
    <text evidence="11">Forms a complex with SecF. Part of the essential Sec protein translocation apparatus which comprises SecA, SecYEG and auxiliary proteins SecDF-YajC and YidC.</text>
</comment>
<reference evidence="16 17" key="1">
    <citation type="journal article" date="2003" name="Proc. Natl. Acad. Sci. U.S.A.">
        <title>The genome sequence of Blochmannia floridanus: comparative analysis of reduced genomes.</title>
        <authorList>
            <person name="Gil R."/>
            <person name="Silva F.J."/>
            <person name="Zientz E."/>
            <person name="Delmotte F."/>
            <person name="Gonzalez-Candelas F."/>
            <person name="Latorre A."/>
            <person name="Rausell C."/>
            <person name="Kramerbeek J."/>
            <person name="Gadau J."/>
            <person name="Hoelldobler B."/>
            <person name="van Ham R.C.H.J."/>
            <person name="Gross R."/>
            <person name="Moya A."/>
        </authorList>
    </citation>
    <scope>NUCLEOTIDE SEQUENCE [LARGE SCALE GENOMIC DNA]</scope>
</reference>
<feature type="domain" description="Protein export membrane protein SecD/SecF C-terminal" evidence="12">
    <location>
        <begin position="445"/>
        <end position="610"/>
    </location>
</feature>
<feature type="transmembrane region" description="Helical" evidence="11">
    <location>
        <begin position="486"/>
        <end position="506"/>
    </location>
</feature>